<gene>
    <name evidence="1" type="ORF">BGE01nite_36000</name>
</gene>
<reference evidence="1 2" key="1">
    <citation type="submission" date="2019-07" db="EMBL/GenBank/DDBJ databases">
        <title>Whole genome shotgun sequence of Brevifollis gellanilyticus NBRC 108608.</title>
        <authorList>
            <person name="Hosoyama A."/>
            <person name="Uohara A."/>
            <person name="Ohji S."/>
            <person name="Ichikawa N."/>
        </authorList>
    </citation>
    <scope>NUCLEOTIDE SEQUENCE [LARGE SCALE GENOMIC DNA]</scope>
    <source>
        <strain evidence="1 2">NBRC 108608</strain>
    </source>
</reference>
<dbReference type="SUPFAM" id="SSF158446">
    <property type="entry name" value="IVS-encoded protein-like"/>
    <property type="match status" value="1"/>
</dbReference>
<protein>
    <submittedName>
        <fullName evidence="1">Four helix bundle protein</fullName>
    </submittedName>
</protein>
<name>A0A512MC35_9BACT</name>
<sequence length="144" mass="16692">MANIEKFEDILAWQKGRELTQLIYKASRKGEFSKDYSLKDQIRRACISVTSNIAEGFERGGNKEFIQFLGHAKGSCGEVRSQLYVALDEEYVSETQWQELHTRCLEVSRLLDGFIKYLQQTEIKGRKFQSQSTSQTSTRRPRQS</sequence>
<dbReference type="AlphaFoldDB" id="A0A512MC35"/>
<dbReference type="InterPro" id="IPR012657">
    <property type="entry name" value="23S_rRNA-intervening_sequence"/>
</dbReference>
<dbReference type="EMBL" id="BKAG01000028">
    <property type="protein sequence ID" value="GEP44309.1"/>
    <property type="molecule type" value="Genomic_DNA"/>
</dbReference>
<dbReference type="InterPro" id="IPR036583">
    <property type="entry name" value="23S_rRNA_IVS_sf"/>
</dbReference>
<proteinExistence type="predicted"/>
<dbReference type="Proteomes" id="UP000321577">
    <property type="component" value="Unassembled WGS sequence"/>
</dbReference>
<keyword evidence="2" id="KW-1185">Reference proteome</keyword>
<dbReference type="PANTHER" id="PTHR38471">
    <property type="entry name" value="FOUR HELIX BUNDLE PROTEIN"/>
    <property type="match status" value="1"/>
</dbReference>
<dbReference type="NCBIfam" id="TIGR02436">
    <property type="entry name" value="four helix bundle protein"/>
    <property type="match status" value="1"/>
</dbReference>
<dbReference type="Gene3D" id="1.20.1440.60">
    <property type="entry name" value="23S rRNA-intervening sequence"/>
    <property type="match status" value="1"/>
</dbReference>
<comment type="caution">
    <text evidence="1">The sequence shown here is derived from an EMBL/GenBank/DDBJ whole genome shotgun (WGS) entry which is preliminary data.</text>
</comment>
<dbReference type="Pfam" id="PF05635">
    <property type="entry name" value="23S_rRNA_IVP"/>
    <property type="match status" value="1"/>
</dbReference>
<dbReference type="PANTHER" id="PTHR38471:SF2">
    <property type="entry name" value="FOUR HELIX BUNDLE PROTEIN"/>
    <property type="match status" value="1"/>
</dbReference>
<dbReference type="OrthoDB" id="160990at2"/>
<organism evidence="1 2">
    <name type="scientific">Brevifollis gellanilyticus</name>
    <dbReference type="NCBI Taxonomy" id="748831"/>
    <lineage>
        <taxon>Bacteria</taxon>
        <taxon>Pseudomonadati</taxon>
        <taxon>Verrucomicrobiota</taxon>
        <taxon>Verrucomicrobiia</taxon>
        <taxon>Verrucomicrobiales</taxon>
        <taxon>Verrucomicrobiaceae</taxon>
    </lineage>
</organism>
<evidence type="ECO:0000313" key="1">
    <source>
        <dbReference type="EMBL" id="GEP44309.1"/>
    </source>
</evidence>
<evidence type="ECO:0000313" key="2">
    <source>
        <dbReference type="Proteomes" id="UP000321577"/>
    </source>
</evidence>
<dbReference type="CDD" id="cd16377">
    <property type="entry name" value="23S_rRNA_IVP_like"/>
    <property type="match status" value="1"/>
</dbReference>
<dbReference type="RefSeq" id="WP_146852130.1">
    <property type="nucleotide sequence ID" value="NZ_BKAG01000028.1"/>
</dbReference>
<accession>A0A512MC35</accession>